<dbReference type="PANTHER" id="PTHR21272">
    <property type="entry name" value="CATABOLIC 3-DEHYDROQUINASE"/>
    <property type="match status" value="1"/>
</dbReference>
<evidence type="ECO:0000313" key="9">
    <source>
        <dbReference type="Proteomes" id="UP000541426"/>
    </source>
</evidence>
<comment type="caution">
    <text evidence="8">The sequence shown here is derived from an EMBL/GenBank/DDBJ whole genome shotgun (WGS) entry which is preliminary data.</text>
</comment>
<proteinExistence type="inferred from homology"/>
<evidence type="ECO:0000256" key="6">
    <source>
        <dbReference type="ARBA" id="ARBA00023141"/>
    </source>
</evidence>
<dbReference type="UniPathway" id="UPA00053">
    <property type="reaction ID" value="UER00086"/>
</dbReference>
<dbReference type="GO" id="GO:0009423">
    <property type="term" value="P:chorismate biosynthetic process"/>
    <property type="evidence" value="ECO:0007669"/>
    <property type="project" value="UniProtKB-UniPathway"/>
</dbReference>
<dbReference type="GO" id="GO:0003855">
    <property type="term" value="F:3-dehydroquinate dehydratase activity"/>
    <property type="evidence" value="ECO:0007669"/>
    <property type="project" value="UniProtKB-EC"/>
</dbReference>
<keyword evidence="6" id="KW-0057">Aromatic amino acid biosynthesis</keyword>
<comment type="similarity">
    <text evidence="3">Belongs to the type-II 3-dehydroquinase family.</text>
</comment>
<keyword evidence="7" id="KW-0456">Lyase</keyword>
<dbReference type="GO" id="GO:0019631">
    <property type="term" value="P:quinate catabolic process"/>
    <property type="evidence" value="ECO:0007669"/>
    <property type="project" value="TreeGrafter"/>
</dbReference>
<comment type="catalytic activity">
    <reaction evidence="1">
        <text>3-dehydroquinate = 3-dehydroshikimate + H2O</text>
        <dbReference type="Rhea" id="RHEA:21096"/>
        <dbReference type="ChEBI" id="CHEBI:15377"/>
        <dbReference type="ChEBI" id="CHEBI:16630"/>
        <dbReference type="ChEBI" id="CHEBI:32364"/>
        <dbReference type="EC" id="4.2.1.10"/>
    </reaction>
</comment>
<reference evidence="8 9" key="1">
    <citation type="submission" date="2020-08" db="EMBL/GenBank/DDBJ databases">
        <title>Genomic Encyclopedia of Type Strains, Phase IV (KMG-IV): sequencing the most valuable type-strain genomes for metagenomic binning, comparative biology and taxonomic classification.</title>
        <authorList>
            <person name="Goeker M."/>
        </authorList>
    </citation>
    <scope>NUCLEOTIDE SEQUENCE [LARGE SCALE GENOMIC DNA]</scope>
    <source>
        <strain evidence="8 9">DSM 102235</strain>
    </source>
</reference>
<dbReference type="PANTHER" id="PTHR21272:SF3">
    <property type="entry name" value="CATABOLIC 3-DEHYDROQUINASE"/>
    <property type="match status" value="1"/>
</dbReference>
<organism evidence="8 9">
    <name type="scientific">Sagittula marina</name>
    <dbReference type="NCBI Taxonomy" id="943940"/>
    <lineage>
        <taxon>Bacteria</taxon>
        <taxon>Pseudomonadati</taxon>
        <taxon>Pseudomonadota</taxon>
        <taxon>Alphaproteobacteria</taxon>
        <taxon>Rhodobacterales</taxon>
        <taxon>Roseobacteraceae</taxon>
        <taxon>Sagittula</taxon>
    </lineage>
</organism>
<evidence type="ECO:0000256" key="3">
    <source>
        <dbReference type="ARBA" id="ARBA00011037"/>
    </source>
</evidence>
<comment type="subunit">
    <text evidence="4">Homododecamer.</text>
</comment>
<gene>
    <name evidence="8" type="ORF">GGQ68_001311</name>
</gene>
<protein>
    <recommendedName>
        <fullName evidence="5">3-dehydroquinate dehydratase</fullName>
        <ecNumber evidence="5">4.2.1.10</ecNumber>
    </recommendedName>
</protein>
<sequence>MKWIKQARGTRDGLLVTPAGFTSTSIAILHSLLIHDGPLIEAYISPLFKRDAFRHVSFVTKATTAKIEGFGIRRYAFAPRKRTEIARN</sequence>
<evidence type="ECO:0000313" key="8">
    <source>
        <dbReference type="EMBL" id="MBB3984982.1"/>
    </source>
</evidence>
<dbReference type="GO" id="GO:0009073">
    <property type="term" value="P:aromatic amino acid family biosynthetic process"/>
    <property type="evidence" value="ECO:0007669"/>
    <property type="project" value="UniProtKB-KW"/>
</dbReference>
<comment type="pathway">
    <text evidence="2">Metabolic intermediate biosynthesis; chorismate biosynthesis; chorismate from D-erythrose 4-phosphate and phosphoenolpyruvate: step 3/7.</text>
</comment>
<dbReference type="EMBL" id="JACIEJ010000003">
    <property type="protein sequence ID" value="MBB3984982.1"/>
    <property type="molecule type" value="Genomic_DNA"/>
</dbReference>
<evidence type="ECO:0000256" key="4">
    <source>
        <dbReference type="ARBA" id="ARBA00011193"/>
    </source>
</evidence>
<dbReference type="InterPro" id="IPR036441">
    <property type="entry name" value="DHquinase_II_sf"/>
</dbReference>
<evidence type="ECO:0000256" key="5">
    <source>
        <dbReference type="ARBA" id="ARBA00012060"/>
    </source>
</evidence>
<keyword evidence="6" id="KW-0028">Amino-acid biosynthesis</keyword>
<dbReference type="Proteomes" id="UP000541426">
    <property type="component" value="Unassembled WGS sequence"/>
</dbReference>
<evidence type="ECO:0000256" key="1">
    <source>
        <dbReference type="ARBA" id="ARBA00001864"/>
    </source>
</evidence>
<name>A0A7W6DLG6_9RHOB</name>
<evidence type="ECO:0000256" key="2">
    <source>
        <dbReference type="ARBA" id="ARBA00004902"/>
    </source>
</evidence>
<accession>A0A7W6DLG6</accession>
<dbReference type="SUPFAM" id="SSF52304">
    <property type="entry name" value="Type II 3-dehydroquinate dehydratase"/>
    <property type="match status" value="1"/>
</dbReference>
<dbReference type="AlphaFoldDB" id="A0A7W6DLG6"/>
<dbReference type="InterPro" id="IPR001874">
    <property type="entry name" value="DHquinase_II"/>
</dbReference>
<dbReference type="EC" id="4.2.1.10" evidence="5"/>
<dbReference type="Pfam" id="PF01220">
    <property type="entry name" value="DHquinase_II"/>
    <property type="match status" value="1"/>
</dbReference>
<dbReference type="Gene3D" id="3.40.50.9100">
    <property type="entry name" value="Dehydroquinase, class II"/>
    <property type="match status" value="1"/>
</dbReference>
<evidence type="ECO:0000256" key="7">
    <source>
        <dbReference type="ARBA" id="ARBA00023239"/>
    </source>
</evidence>
<keyword evidence="9" id="KW-1185">Reference proteome</keyword>